<protein>
    <submittedName>
        <fullName evidence="1">Uncharacterized protein</fullName>
    </submittedName>
</protein>
<accession>A0AAU9JG15</accession>
<sequence>MINERKQIYGKNFPDIYRDMIMYREINKNDNEPDPLHVILGVIESYLYYDNDRKQVLIKCLSDLISLNQRQPAPIENAYNHLMQIINTRDINFLDNLSFYNEEFWDLLKVIKDNIENICGFESFMPYNILFKISCMFQVSIRIVKTVETSDLKMIQYGNVSPIVDIFFNEADLWYIMYPELTVRELFLPRHLDKVYHCGCHNSHGKSCPDKEPYTIEDEPCSFYIVLFS</sequence>
<reference evidence="1" key="1">
    <citation type="submission" date="2021-09" db="EMBL/GenBank/DDBJ databases">
        <authorList>
            <consortium name="AG Swart"/>
            <person name="Singh M."/>
            <person name="Singh A."/>
            <person name="Seah K."/>
            <person name="Emmerich C."/>
        </authorList>
    </citation>
    <scope>NUCLEOTIDE SEQUENCE</scope>
    <source>
        <strain evidence="1">ATCC30299</strain>
    </source>
</reference>
<proteinExistence type="predicted"/>
<gene>
    <name evidence="1" type="ORF">BSTOLATCC_MIC35039</name>
</gene>
<dbReference type="EMBL" id="CAJZBQ010000035">
    <property type="protein sequence ID" value="CAG9324017.1"/>
    <property type="molecule type" value="Genomic_DNA"/>
</dbReference>
<keyword evidence="2" id="KW-1185">Reference proteome</keyword>
<organism evidence="1 2">
    <name type="scientific">Blepharisma stoltei</name>
    <dbReference type="NCBI Taxonomy" id="1481888"/>
    <lineage>
        <taxon>Eukaryota</taxon>
        <taxon>Sar</taxon>
        <taxon>Alveolata</taxon>
        <taxon>Ciliophora</taxon>
        <taxon>Postciliodesmatophora</taxon>
        <taxon>Heterotrichea</taxon>
        <taxon>Heterotrichida</taxon>
        <taxon>Blepharismidae</taxon>
        <taxon>Blepharisma</taxon>
    </lineage>
</organism>
<dbReference type="Proteomes" id="UP001162131">
    <property type="component" value="Unassembled WGS sequence"/>
</dbReference>
<evidence type="ECO:0000313" key="2">
    <source>
        <dbReference type="Proteomes" id="UP001162131"/>
    </source>
</evidence>
<comment type="caution">
    <text evidence="1">The sequence shown here is derived from an EMBL/GenBank/DDBJ whole genome shotgun (WGS) entry which is preliminary data.</text>
</comment>
<name>A0AAU9JG15_9CILI</name>
<evidence type="ECO:0000313" key="1">
    <source>
        <dbReference type="EMBL" id="CAG9324017.1"/>
    </source>
</evidence>
<dbReference type="AlphaFoldDB" id="A0AAU9JG15"/>